<evidence type="ECO:0000259" key="1">
    <source>
        <dbReference type="Pfam" id="PF07005"/>
    </source>
</evidence>
<evidence type="ECO:0000313" key="3">
    <source>
        <dbReference type="EMBL" id="CAB4704181.1"/>
    </source>
</evidence>
<dbReference type="InterPro" id="IPR042213">
    <property type="entry name" value="NBD_C_sf"/>
</dbReference>
<feature type="domain" description="Four-carbon acid sugar kinase N-terminal" evidence="1">
    <location>
        <begin position="8"/>
        <end position="122"/>
    </location>
</feature>
<dbReference type="Gene3D" id="3.40.50.10840">
    <property type="entry name" value="Putative sugar-binding, N-terminal domain"/>
    <property type="match status" value="1"/>
</dbReference>
<evidence type="ECO:0000313" key="7">
    <source>
        <dbReference type="EMBL" id="CAB4981677.1"/>
    </source>
</evidence>
<accession>A0A6J6PXH5</accession>
<dbReference type="EMBL" id="CAESGF010000011">
    <property type="protein sequence ID" value="CAB4364227.1"/>
    <property type="molecule type" value="Genomic_DNA"/>
</dbReference>
<sequence length="338" mass="35024">MSASRWSVAADDRTGAFEVAALIAQALGEGPVLVTVGAPAAESGVVDLATRGLGAADARTIAAGIESRDGWAGHKMDSTLRGNWAVEARARRQVGGRRVVVLPGWPDLGRTCVRGVVRLFDEQVGDMRQHMPEATFVPHAAGLAAWVRTGGGLAVCDVPDTETMYAMAATLADVDPAELLVVGPAGPLAAAFAAHVGRPLMPSASRPEVGERVLVVCGSANSTSRRQIERLRMSRPDVEVLAVPVLTDDADLNPWPARELAERARVRIGELQPSALVIIGGDTAAAVLGDAPRRVGGMIGPGMPWGLDEHGVGPLVITKAGGFGGLNALIDLFGAQTV</sequence>
<dbReference type="EMBL" id="CAFAAV010000022">
    <property type="protein sequence ID" value="CAB4806795.1"/>
    <property type="molecule type" value="Genomic_DNA"/>
</dbReference>
<dbReference type="EMBL" id="CAFBIY010000011">
    <property type="protein sequence ID" value="CAB4846760.1"/>
    <property type="molecule type" value="Genomic_DNA"/>
</dbReference>
<dbReference type="AlphaFoldDB" id="A0A6J6PXH5"/>
<evidence type="ECO:0000313" key="6">
    <source>
        <dbReference type="EMBL" id="CAB4934078.1"/>
    </source>
</evidence>
<dbReference type="SUPFAM" id="SSF142764">
    <property type="entry name" value="YgbK-like"/>
    <property type="match status" value="1"/>
</dbReference>
<reference evidence="3" key="1">
    <citation type="submission" date="2020-05" db="EMBL/GenBank/DDBJ databases">
        <authorList>
            <person name="Chiriac C."/>
            <person name="Salcher M."/>
            <person name="Ghai R."/>
            <person name="Kavagutti S V."/>
        </authorList>
    </citation>
    <scope>NUCLEOTIDE SEQUENCE</scope>
</reference>
<dbReference type="EMBL" id="CAFBOL010000015">
    <property type="protein sequence ID" value="CAB4981677.1"/>
    <property type="molecule type" value="Genomic_DNA"/>
</dbReference>
<dbReference type="EMBL" id="CAFBMT010000008">
    <property type="protein sequence ID" value="CAB4934078.1"/>
    <property type="molecule type" value="Genomic_DNA"/>
</dbReference>
<evidence type="ECO:0000313" key="5">
    <source>
        <dbReference type="EMBL" id="CAB4846760.1"/>
    </source>
</evidence>
<evidence type="ECO:0000313" key="2">
    <source>
        <dbReference type="EMBL" id="CAB4364227.1"/>
    </source>
</evidence>
<evidence type="ECO:0000313" key="4">
    <source>
        <dbReference type="EMBL" id="CAB4806795.1"/>
    </source>
</evidence>
<dbReference type="EMBL" id="CAEZYF010000001">
    <property type="protein sequence ID" value="CAB4704181.1"/>
    <property type="molecule type" value="Genomic_DNA"/>
</dbReference>
<dbReference type="Pfam" id="PF07005">
    <property type="entry name" value="SBD_N"/>
    <property type="match status" value="1"/>
</dbReference>
<dbReference type="InterPro" id="IPR010737">
    <property type="entry name" value="4-carb_acid_sugar_kinase_N"/>
</dbReference>
<proteinExistence type="predicted"/>
<gene>
    <name evidence="3" type="ORF">UFOPK2656_00244</name>
    <name evidence="4" type="ORF">UFOPK3099_00467</name>
    <name evidence="5" type="ORF">UFOPK3267_00331</name>
    <name evidence="6" type="ORF">UFOPK3651_01675</name>
    <name evidence="7" type="ORF">UFOPK3931_00847</name>
    <name evidence="2" type="ORF">UFOPK4189_01992</name>
</gene>
<protein>
    <submittedName>
        <fullName evidence="3">Unannotated protein</fullName>
    </submittedName>
</protein>
<dbReference type="InterPro" id="IPR037051">
    <property type="entry name" value="4-carb_acid_sugar_kinase_N_sf"/>
</dbReference>
<organism evidence="3">
    <name type="scientific">freshwater metagenome</name>
    <dbReference type="NCBI Taxonomy" id="449393"/>
    <lineage>
        <taxon>unclassified sequences</taxon>
        <taxon>metagenomes</taxon>
        <taxon>ecological metagenomes</taxon>
    </lineage>
</organism>
<name>A0A6J6PXH5_9ZZZZ</name>
<dbReference type="Gene3D" id="3.40.980.20">
    <property type="entry name" value="Four-carbon acid sugar kinase, nucleotide binding domain"/>
    <property type="match status" value="2"/>
</dbReference>